<keyword evidence="3" id="KW-1185">Reference proteome</keyword>
<gene>
    <name evidence="2" type="ORF">J2X26_004318</name>
</gene>
<proteinExistence type="predicted"/>
<evidence type="ECO:0008006" key="4">
    <source>
        <dbReference type="Google" id="ProtNLM"/>
    </source>
</evidence>
<organism evidence="2 3">
    <name type="scientific">Cellulomonas humilata</name>
    <dbReference type="NCBI Taxonomy" id="144055"/>
    <lineage>
        <taxon>Bacteria</taxon>
        <taxon>Bacillati</taxon>
        <taxon>Actinomycetota</taxon>
        <taxon>Actinomycetes</taxon>
        <taxon>Micrococcales</taxon>
        <taxon>Cellulomonadaceae</taxon>
        <taxon>Cellulomonas</taxon>
    </lineage>
</organism>
<dbReference type="EMBL" id="JAUSVB010000008">
    <property type="protein sequence ID" value="MDQ0375975.1"/>
    <property type="molecule type" value="Genomic_DNA"/>
</dbReference>
<comment type="caution">
    <text evidence="2">The sequence shown here is derived from an EMBL/GenBank/DDBJ whole genome shotgun (WGS) entry which is preliminary data.</text>
</comment>
<name>A0ABU0EL13_9CELL</name>
<sequence>MTDRVDIEGPSDPIDGAPDPVSVGEVPEPWSATLARAGLNLIPIVGGSIDVLAARVNEGMVYKRRQLYADVLRRVQVEELVAALDRDPVLEAVWSQAVLACVRTGVTAKRRLLAKVISQAVLDDALVEQTQLVVDALEHLDAPHLRALERFRRFIDSIEPQTMQVKTRARELWHGEPVPIRAALVRTGCSTAPITPIGGLSMPSYTQGMLSDFGRQLLDWVRECDDERDGLLSS</sequence>
<feature type="region of interest" description="Disordered" evidence="1">
    <location>
        <begin position="1"/>
        <end position="22"/>
    </location>
</feature>
<reference evidence="2 3" key="1">
    <citation type="submission" date="2023-07" db="EMBL/GenBank/DDBJ databases">
        <title>Sorghum-associated microbial communities from plants grown in Nebraska, USA.</title>
        <authorList>
            <person name="Schachtman D."/>
        </authorList>
    </citation>
    <scope>NUCLEOTIDE SEQUENCE [LARGE SCALE GENOMIC DNA]</scope>
    <source>
        <strain evidence="2 3">BE332</strain>
    </source>
</reference>
<accession>A0ABU0EL13</accession>
<evidence type="ECO:0000313" key="3">
    <source>
        <dbReference type="Proteomes" id="UP001239626"/>
    </source>
</evidence>
<protein>
    <recommendedName>
        <fullName evidence="4">DUF4158 domain-containing protein</fullName>
    </recommendedName>
</protein>
<evidence type="ECO:0000313" key="2">
    <source>
        <dbReference type="EMBL" id="MDQ0375975.1"/>
    </source>
</evidence>
<evidence type="ECO:0000256" key="1">
    <source>
        <dbReference type="SAM" id="MobiDB-lite"/>
    </source>
</evidence>
<dbReference type="RefSeq" id="WP_307494763.1">
    <property type="nucleotide sequence ID" value="NZ_JAUSVB010000008.1"/>
</dbReference>
<dbReference type="Proteomes" id="UP001239626">
    <property type="component" value="Unassembled WGS sequence"/>
</dbReference>